<protein>
    <submittedName>
        <fullName evidence="2">Uncharacterized protein</fullName>
    </submittedName>
</protein>
<proteinExistence type="predicted"/>
<gene>
    <name evidence="2" type="ORF">NDU88_000054</name>
</gene>
<organism evidence="2 3">
    <name type="scientific">Pleurodeles waltl</name>
    <name type="common">Iberian ribbed newt</name>
    <dbReference type="NCBI Taxonomy" id="8319"/>
    <lineage>
        <taxon>Eukaryota</taxon>
        <taxon>Metazoa</taxon>
        <taxon>Chordata</taxon>
        <taxon>Craniata</taxon>
        <taxon>Vertebrata</taxon>
        <taxon>Euteleostomi</taxon>
        <taxon>Amphibia</taxon>
        <taxon>Batrachia</taxon>
        <taxon>Caudata</taxon>
        <taxon>Salamandroidea</taxon>
        <taxon>Salamandridae</taxon>
        <taxon>Pleurodelinae</taxon>
        <taxon>Pleurodeles</taxon>
    </lineage>
</organism>
<dbReference type="AlphaFoldDB" id="A0AAV7VX76"/>
<accession>A0AAV7VX76</accession>
<reference evidence="2" key="1">
    <citation type="journal article" date="2022" name="bioRxiv">
        <title>Sequencing and chromosome-scale assembly of the giantPleurodeles waltlgenome.</title>
        <authorList>
            <person name="Brown T."/>
            <person name="Elewa A."/>
            <person name="Iarovenko S."/>
            <person name="Subramanian E."/>
            <person name="Araus A.J."/>
            <person name="Petzold A."/>
            <person name="Susuki M."/>
            <person name="Suzuki K.-i.T."/>
            <person name="Hayashi T."/>
            <person name="Toyoda A."/>
            <person name="Oliveira C."/>
            <person name="Osipova E."/>
            <person name="Leigh N.D."/>
            <person name="Simon A."/>
            <person name="Yun M.H."/>
        </authorList>
    </citation>
    <scope>NUCLEOTIDE SEQUENCE</scope>
    <source>
        <strain evidence="2">20211129_DDA</strain>
        <tissue evidence="2">Liver</tissue>
    </source>
</reference>
<evidence type="ECO:0000256" key="1">
    <source>
        <dbReference type="SAM" id="MobiDB-lite"/>
    </source>
</evidence>
<feature type="region of interest" description="Disordered" evidence="1">
    <location>
        <begin position="1"/>
        <end position="23"/>
    </location>
</feature>
<name>A0AAV7VX76_PLEWA</name>
<evidence type="ECO:0000313" key="3">
    <source>
        <dbReference type="Proteomes" id="UP001066276"/>
    </source>
</evidence>
<evidence type="ECO:0000313" key="2">
    <source>
        <dbReference type="EMBL" id="KAJ1204609.1"/>
    </source>
</evidence>
<keyword evidence="3" id="KW-1185">Reference proteome</keyword>
<sequence>MAVRITGVGGGVRPASASGVEGSGDVGRTLGSFNNYHGPPSSVFRSSGPVCCPLVAEDGACHRAAAEGCVSKSDQNNLDILGPQAPLFSPSCCWAGEWVCAQQCRRSKHRRQPQGLEGFRSAAQCVRACCGVVWSRNVKCPELRAFVGGSLHARTALLNGTASSLRRCCAPLLAVLPVSRGGRCARPPFLGWRRSLAWAVAGQTPAVSEVKPVVLLLGWSAWAGSQAVRLVRNGCEGESRPDSPVYSGGWALCC</sequence>
<dbReference type="EMBL" id="JANPWB010000002">
    <property type="protein sequence ID" value="KAJ1204609.1"/>
    <property type="molecule type" value="Genomic_DNA"/>
</dbReference>
<dbReference type="Proteomes" id="UP001066276">
    <property type="component" value="Chromosome 1_2"/>
</dbReference>
<comment type="caution">
    <text evidence="2">The sequence shown here is derived from an EMBL/GenBank/DDBJ whole genome shotgun (WGS) entry which is preliminary data.</text>
</comment>